<dbReference type="SUPFAM" id="SSF51735">
    <property type="entry name" value="NAD(P)-binding Rossmann-fold domains"/>
    <property type="match status" value="1"/>
</dbReference>
<proteinExistence type="predicted"/>
<dbReference type="Pfam" id="PF01370">
    <property type="entry name" value="Epimerase"/>
    <property type="match status" value="1"/>
</dbReference>
<dbReference type="InterPro" id="IPR036291">
    <property type="entry name" value="NAD(P)-bd_dom_sf"/>
</dbReference>
<dbReference type="EMBL" id="CP088295">
    <property type="protein sequence ID" value="UUY02525.1"/>
    <property type="molecule type" value="Genomic_DNA"/>
</dbReference>
<evidence type="ECO:0000259" key="2">
    <source>
        <dbReference type="Pfam" id="PF01370"/>
    </source>
</evidence>
<evidence type="ECO:0000313" key="4">
    <source>
        <dbReference type="Proteomes" id="UP001058860"/>
    </source>
</evidence>
<dbReference type="InterPro" id="IPR051207">
    <property type="entry name" value="ComplexI_NDUFA9_subunit"/>
</dbReference>
<dbReference type="RefSeq" id="WP_353863053.1">
    <property type="nucleotide sequence ID" value="NZ_CP088295.1"/>
</dbReference>
<dbReference type="Gene3D" id="3.40.50.720">
    <property type="entry name" value="NAD(P)-binding Rossmann-like Domain"/>
    <property type="match status" value="1"/>
</dbReference>
<sequence>MGLRSGPIALTGATGHVGRAVRAHLDGLPNEVRALGRDDDLPAAVRDAETVVHLAGTLAPAKGDTYASANLGTARALAAAVEGSSVRRIVALSYVDADPDADNAYLRAKGMGELALADTGVPLLVVRCPWIFGPVSDPGPSFAPFLAHGGRPVTVIGKGTQRLAPVYVEDVAEALVRAAVEPEAPTGTYALAGPDEIDLDTMLELLNGAGVRERHVPPSIARLLAHLAPQLNPTLVEVLLADSLPHDPPLAPELGMTTRGPRDVYAAPVR</sequence>
<dbReference type="PANTHER" id="PTHR12126">
    <property type="entry name" value="NADH-UBIQUINONE OXIDOREDUCTASE 39 KDA SUBUNIT-RELATED"/>
    <property type="match status" value="1"/>
</dbReference>
<accession>A0ABY5PDK3</accession>
<dbReference type="Proteomes" id="UP001058860">
    <property type="component" value="Chromosome"/>
</dbReference>
<keyword evidence="4" id="KW-1185">Reference proteome</keyword>
<feature type="region of interest" description="Disordered" evidence="1">
    <location>
        <begin position="250"/>
        <end position="270"/>
    </location>
</feature>
<protein>
    <submittedName>
        <fullName evidence="3">NAD-dependent epimerase/dehydratase family protein</fullName>
    </submittedName>
</protein>
<dbReference type="PANTHER" id="PTHR12126:SF11">
    <property type="entry name" value="NADH DEHYDROGENASE [UBIQUINONE] 1 ALPHA SUBCOMPLEX SUBUNIT 9, MITOCHONDRIAL"/>
    <property type="match status" value="1"/>
</dbReference>
<gene>
    <name evidence="3" type="ORF">LRS13_17745</name>
</gene>
<evidence type="ECO:0000256" key="1">
    <source>
        <dbReference type="SAM" id="MobiDB-lite"/>
    </source>
</evidence>
<evidence type="ECO:0000313" key="3">
    <source>
        <dbReference type="EMBL" id="UUY02525.1"/>
    </source>
</evidence>
<name>A0ABY5PDK3_9ACTN</name>
<organism evidence="3 4">
    <name type="scientific">Svornostia abyssi</name>
    <dbReference type="NCBI Taxonomy" id="2898438"/>
    <lineage>
        <taxon>Bacteria</taxon>
        <taxon>Bacillati</taxon>
        <taxon>Actinomycetota</taxon>
        <taxon>Thermoleophilia</taxon>
        <taxon>Solirubrobacterales</taxon>
        <taxon>Baekduiaceae</taxon>
        <taxon>Svornostia</taxon>
    </lineage>
</organism>
<reference evidence="4" key="1">
    <citation type="submission" date="2021-11" db="EMBL/GenBank/DDBJ databases">
        <title>Cultivation dependent microbiological survey of springs from the worlds oldest radium mine currently devoted to the extraction of radon-saturated water.</title>
        <authorList>
            <person name="Kapinusova G."/>
            <person name="Smrhova T."/>
            <person name="Strejcek M."/>
            <person name="Suman J."/>
            <person name="Jani K."/>
            <person name="Pajer P."/>
            <person name="Uhlik O."/>
        </authorList>
    </citation>
    <scope>NUCLEOTIDE SEQUENCE [LARGE SCALE GENOMIC DNA]</scope>
    <source>
        <strain evidence="4">J379</strain>
    </source>
</reference>
<dbReference type="InterPro" id="IPR001509">
    <property type="entry name" value="Epimerase_deHydtase"/>
</dbReference>
<feature type="domain" description="NAD-dependent epimerase/dehydratase" evidence="2">
    <location>
        <begin position="8"/>
        <end position="184"/>
    </location>
</feature>